<feature type="transmembrane region" description="Helical" evidence="1">
    <location>
        <begin position="61"/>
        <end position="82"/>
    </location>
</feature>
<keyword evidence="1" id="KW-0812">Transmembrane</keyword>
<keyword evidence="1" id="KW-1133">Transmembrane helix</keyword>
<dbReference type="Proteomes" id="UP000286997">
    <property type="component" value="Unassembled WGS sequence"/>
</dbReference>
<keyword evidence="3" id="KW-1185">Reference proteome</keyword>
<dbReference type="Pfam" id="PF06912">
    <property type="entry name" value="DUF1275"/>
    <property type="match status" value="1"/>
</dbReference>
<dbReference type="OrthoDB" id="270162at2"/>
<reference evidence="2 3" key="1">
    <citation type="submission" date="2019-01" db="EMBL/GenBank/DDBJ databases">
        <authorList>
            <person name="Chen W.-M."/>
        </authorList>
    </citation>
    <scope>NUCLEOTIDE SEQUENCE [LARGE SCALE GENOMIC DNA]</scope>
    <source>
        <strain evidence="2 3">TER-1</strain>
    </source>
</reference>
<protein>
    <submittedName>
        <fullName evidence="2">DUF1275 domain-containing protein</fullName>
    </submittedName>
</protein>
<name>A0A437P3G4_9HYPH</name>
<feature type="transmembrane region" description="Helical" evidence="1">
    <location>
        <begin position="21"/>
        <end position="41"/>
    </location>
</feature>
<organism evidence="2 3">
    <name type="scientific">Methylobacterium oryzihabitans</name>
    <dbReference type="NCBI Taxonomy" id="2499852"/>
    <lineage>
        <taxon>Bacteria</taxon>
        <taxon>Pseudomonadati</taxon>
        <taxon>Pseudomonadota</taxon>
        <taxon>Alphaproteobacteria</taxon>
        <taxon>Hyphomicrobiales</taxon>
        <taxon>Methylobacteriaceae</taxon>
        <taxon>Methylobacterium</taxon>
    </lineage>
</organism>
<feature type="transmembrane region" description="Helical" evidence="1">
    <location>
        <begin position="120"/>
        <end position="140"/>
    </location>
</feature>
<dbReference type="RefSeq" id="WP_127730580.1">
    <property type="nucleotide sequence ID" value="NZ_SACP01000014.1"/>
</dbReference>
<proteinExistence type="predicted"/>
<dbReference type="AlphaFoldDB" id="A0A437P3G4"/>
<accession>A0A437P3G4</accession>
<dbReference type="EMBL" id="SACP01000014">
    <property type="protein sequence ID" value="RVU16821.1"/>
    <property type="molecule type" value="Genomic_DNA"/>
</dbReference>
<evidence type="ECO:0000313" key="3">
    <source>
        <dbReference type="Proteomes" id="UP000286997"/>
    </source>
</evidence>
<dbReference type="PANTHER" id="PTHR37314:SF4">
    <property type="entry name" value="UPF0700 TRANSMEMBRANE PROTEIN YOAK"/>
    <property type="match status" value="1"/>
</dbReference>
<evidence type="ECO:0000313" key="2">
    <source>
        <dbReference type="EMBL" id="RVU16821.1"/>
    </source>
</evidence>
<evidence type="ECO:0000256" key="1">
    <source>
        <dbReference type="SAM" id="Phobius"/>
    </source>
</evidence>
<feature type="transmembrane region" description="Helical" evidence="1">
    <location>
        <begin position="213"/>
        <end position="233"/>
    </location>
</feature>
<dbReference type="InterPro" id="IPR010699">
    <property type="entry name" value="DUF1275"/>
</dbReference>
<feature type="transmembrane region" description="Helical" evidence="1">
    <location>
        <begin position="188"/>
        <end position="207"/>
    </location>
</feature>
<dbReference type="PANTHER" id="PTHR37314">
    <property type="entry name" value="SLR0142 PROTEIN"/>
    <property type="match status" value="1"/>
</dbReference>
<sequence>MLIHEGLARTPQADRRLAWSLAGTAGALNAAGFDAVGLFSSNMTGHVSTLADHLGLGDLRLAAQALVLVAAFVLGAMASTLLINLGRRRRIRGVYAYSILAEAVLLALLGGLDLRGAPGVRGFGLILGLSLLLGLQNAVVTRLSGARVRTTHVTGMVTDIGIGLANLIDQRGDPASPEAVRNRETLRLHGVTVAAFLAGGVVGVVAYRLAGAWLLLAAAAFLAALAAPGIRAARRQDPADS</sequence>
<gene>
    <name evidence="2" type="ORF">EOE48_15245</name>
</gene>
<feature type="transmembrane region" description="Helical" evidence="1">
    <location>
        <begin position="94"/>
        <end position="114"/>
    </location>
</feature>
<keyword evidence="1" id="KW-0472">Membrane</keyword>
<comment type="caution">
    <text evidence="2">The sequence shown here is derived from an EMBL/GenBank/DDBJ whole genome shotgun (WGS) entry which is preliminary data.</text>
</comment>